<gene>
    <name evidence="4" type="ordered locus">Bcen_1515</name>
</gene>
<dbReference type="HOGENOM" id="CLU_031285_15_0_4"/>
<dbReference type="PANTHER" id="PTHR43649">
    <property type="entry name" value="ARABINOSE-BINDING PROTEIN-RELATED"/>
    <property type="match status" value="1"/>
</dbReference>
<sequence precursor="true">MKAKTRLRHISARAVVSTVASLSMVGMAGAQAQTVEVVHQWTSSSEAYALQALKDALQKKGIGWKDSAIAGNDGANQQQALQARLAAGSAPAAAQAQPQLLFSYAEQNELTNLDSLAKAGNWDKLIAPELIPYVKYKNDWYGVPVNEHRENMFWINAKILQKYGGKAPTTWDEFNALAERMKKDGIIPVALGGEDWQEAEIFSDLVIGIGGPAFYKKAIIDHDPATIQGPTMLKVFDQLRKIIGFTDPNRAGRDWNVATQMVIDGKAAMQIHADWAKGEFLRAGKKPGIDFVCAATPGSGHAFVWVVDTMTFFKQKNPAAAANQATLANLAMSADVQANFNLRKGSIPARLDVPQAKFDDCAKLNFADRAAAAQSGAVVPSFIENAALERDVRASFVDVITQFVNTPSMTSATAVKKLAAAAKNN</sequence>
<dbReference type="EMBL" id="CP000378">
    <property type="protein sequence ID" value="ABF76421.1"/>
    <property type="molecule type" value="Genomic_DNA"/>
</dbReference>
<evidence type="ECO:0000256" key="3">
    <source>
        <dbReference type="SAM" id="SignalP"/>
    </source>
</evidence>
<comment type="similarity">
    <text evidence="2">Belongs to the bacterial solute-binding protein 1 family.</text>
</comment>
<reference evidence="4" key="1">
    <citation type="submission" date="2006-05" db="EMBL/GenBank/DDBJ databases">
        <title>Complete sequence of chromosome 1 of Burkholderia cenocepacia AU 1054.</title>
        <authorList>
            <consortium name="US DOE Joint Genome Institute"/>
            <person name="Copeland A."/>
            <person name="Lucas S."/>
            <person name="Lapidus A."/>
            <person name="Barry K."/>
            <person name="Detter J.C."/>
            <person name="Glavina del Rio T."/>
            <person name="Hammon N."/>
            <person name="Israni S."/>
            <person name="Dalin E."/>
            <person name="Tice H."/>
            <person name="Pitluck S."/>
            <person name="Chain P."/>
            <person name="Malfatti S."/>
            <person name="Shin M."/>
            <person name="Vergez L."/>
            <person name="Schmutz J."/>
            <person name="Larimer F."/>
            <person name="Land M."/>
            <person name="Hauser L."/>
            <person name="Kyrpides N."/>
            <person name="Lykidis A."/>
            <person name="LiPuma J.J."/>
            <person name="Konstantinidis K."/>
            <person name="Tiedje J.M."/>
            <person name="Richardson P."/>
        </authorList>
    </citation>
    <scope>NUCLEOTIDE SEQUENCE [LARGE SCALE GENOMIC DNA]</scope>
    <source>
        <strain evidence="4">AU 1054</strain>
    </source>
</reference>
<protein>
    <submittedName>
        <fullName evidence="4">Carbohydrate ABC transporter substrate-binding protein, CUT1 family</fullName>
    </submittedName>
</protein>
<dbReference type="SUPFAM" id="SSF53850">
    <property type="entry name" value="Periplasmic binding protein-like II"/>
    <property type="match status" value="1"/>
</dbReference>
<name>A0A0H2XPR3_BURO1</name>
<evidence type="ECO:0000256" key="1">
    <source>
        <dbReference type="ARBA" id="ARBA00004418"/>
    </source>
</evidence>
<feature type="signal peptide" evidence="3">
    <location>
        <begin position="1"/>
        <end position="32"/>
    </location>
</feature>
<proteinExistence type="inferred from homology"/>
<dbReference type="InterPro" id="IPR006059">
    <property type="entry name" value="SBP"/>
</dbReference>
<dbReference type="AlphaFoldDB" id="A0A0H2XPR3"/>
<dbReference type="Gene3D" id="3.40.190.10">
    <property type="entry name" value="Periplasmic binding protein-like II"/>
    <property type="match status" value="2"/>
</dbReference>
<comment type="subcellular location">
    <subcellularLocation>
        <location evidence="1">Periplasm</location>
    </subcellularLocation>
</comment>
<evidence type="ECO:0000256" key="2">
    <source>
        <dbReference type="ARBA" id="ARBA00008520"/>
    </source>
</evidence>
<accession>A0A0H2XPR3</accession>
<dbReference type="Pfam" id="PF01547">
    <property type="entry name" value="SBP_bac_1"/>
    <property type="match status" value="1"/>
</dbReference>
<evidence type="ECO:0000313" key="4">
    <source>
        <dbReference type="EMBL" id="ABF76421.1"/>
    </source>
</evidence>
<keyword evidence="3" id="KW-0732">Signal</keyword>
<dbReference type="InterPro" id="IPR050490">
    <property type="entry name" value="Bact_solute-bd_prot1"/>
</dbReference>
<dbReference type="GO" id="GO:0042597">
    <property type="term" value="C:periplasmic space"/>
    <property type="evidence" value="ECO:0007669"/>
    <property type="project" value="UniProtKB-SubCell"/>
</dbReference>
<organism evidence="4">
    <name type="scientific">Burkholderia orbicola (strain AU 1054)</name>
    <dbReference type="NCBI Taxonomy" id="331271"/>
    <lineage>
        <taxon>Bacteria</taxon>
        <taxon>Pseudomonadati</taxon>
        <taxon>Pseudomonadota</taxon>
        <taxon>Betaproteobacteria</taxon>
        <taxon>Burkholderiales</taxon>
        <taxon>Burkholderiaceae</taxon>
        <taxon>Burkholderia</taxon>
        <taxon>Burkholderia cepacia complex</taxon>
        <taxon>Burkholderia orbicola</taxon>
    </lineage>
</organism>
<feature type="chain" id="PRO_5002601562" evidence="3">
    <location>
        <begin position="33"/>
        <end position="425"/>
    </location>
</feature>